<keyword evidence="1" id="KW-0547">Nucleotide-binding</keyword>
<dbReference type="Proteomes" id="UP001241605">
    <property type="component" value="Chromosome"/>
</dbReference>
<dbReference type="SUPFAM" id="SSF52540">
    <property type="entry name" value="P-loop containing nucleoside triphosphate hydrolases"/>
    <property type="match status" value="1"/>
</dbReference>
<dbReference type="RefSeq" id="WP_282301957.1">
    <property type="nucleotide sequence ID" value="NZ_CP124616.1"/>
</dbReference>
<dbReference type="InterPro" id="IPR008868">
    <property type="entry name" value="TniB"/>
</dbReference>
<dbReference type="Pfam" id="PF05621">
    <property type="entry name" value="TniB"/>
    <property type="match status" value="1"/>
</dbReference>
<proteinExistence type="predicted"/>
<keyword evidence="1" id="KW-0067">ATP-binding</keyword>
<evidence type="ECO:0000313" key="1">
    <source>
        <dbReference type="EMBL" id="WGW05333.1"/>
    </source>
</evidence>
<organism evidence="1 2">
    <name type="scientific">Tropicibacter oceani</name>
    <dbReference type="NCBI Taxonomy" id="3058420"/>
    <lineage>
        <taxon>Bacteria</taxon>
        <taxon>Pseudomonadati</taxon>
        <taxon>Pseudomonadota</taxon>
        <taxon>Alphaproteobacteria</taxon>
        <taxon>Rhodobacterales</taxon>
        <taxon>Roseobacteraceae</taxon>
        <taxon>Tropicibacter</taxon>
    </lineage>
</organism>
<keyword evidence="2" id="KW-1185">Reference proteome</keyword>
<evidence type="ECO:0000313" key="2">
    <source>
        <dbReference type="Proteomes" id="UP001241605"/>
    </source>
</evidence>
<dbReference type="GO" id="GO:0005524">
    <property type="term" value="F:ATP binding"/>
    <property type="evidence" value="ECO:0007669"/>
    <property type="project" value="UniProtKB-KW"/>
</dbReference>
<accession>A0ABY8QMU8</accession>
<dbReference type="InterPro" id="IPR027417">
    <property type="entry name" value="P-loop_NTPase"/>
</dbReference>
<gene>
    <name evidence="1" type="ORF">QF118_07235</name>
</gene>
<name>A0ABY8QMU8_9RHOB</name>
<reference evidence="1 2" key="1">
    <citation type="submission" date="2023-05" db="EMBL/GenBank/DDBJ databases">
        <title>YMD87, complete Genome.</title>
        <authorList>
            <person name="Zhang J."/>
            <person name="Xu X."/>
        </authorList>
    </citation>
    <scope>NUCLEOTIDE SEQUENCE [LARGE SCALE GENOMIC DNA]</scope>
    <source>
        <strain evidence="1 2">YMD87</strain>
    </source>
</reference>
<dbReference type="Gene3D" id="3.40.50.300">
    <property type="entry name" value="P-loop containing nucleotide triphosphate hydrolases"/>
    <property type="match status" value="1"/>
</dbReference>
<dbReference type="PANTHER" id="PTHR35894:SF1">
    <property type="entry name" value="PHOSPHORIBULOKINASE _ URIDINE KINASE FAMILY"/>
    <property type="match status" value="1"/>
</dbReference>
<sequence length="353" mass="39365">MIYASIDNDDDITDAAPVPGVSAEALEAFTAQSALAARLVRLEERFEKTATYHLFRERVFSILARREARMGKGKSELKGAMLIGPAGAGKTRMVEEIIKEHNALTSHVGNWQYGTRILSVVVPGRSTVKETLNAILRALGHPAKGRRGEDYLASMVMTYLRECGVAAVHLDEVQDSGRYQTKDSVKAFLKIFRNMMQDKEWPVCLIMTATPEATDFLNGDKTLLRRMRPMQMRPMTFANDSQALRNALKQLFEDAGLADPGILSLDEFIKILIHASAGRFGVAVEMSIEAIGACLGEGGAEIDMAHFADAYEMRMDCDDEMNPFVSVNWKLIDTLTALQRYEEERQVKRRPKA</sequence>
<dbReference type="PANTHER" id="PTHR35894">
    <property type="entry name" value="GENERAL SECRETION PATHWAY PROTEIN A-RELATED"/>
    <property type="match status" value="1"/>
</dbReference>
<protein>
    <submittedName>
        <fullName evidence="1">ATP-binding protein</fullName>
    </submittedName>
</protein>
<dbReference type="InterPro" id="IPR052026">
    <property type="entry name" value="ExeA_AAA_ATPase_DNA-bind"/>
</dbReference>
<dbReference type="EMBL" id="CP124616">
    <property type="protein sequence ID" value="WGW05333.1"/>
    <property type="molecule type" value="Genomic_DNA"/>
</dbReference>